<dbReference type="OrthoDB" id="3690529at2"/>
<name>A0A1X1SW95_9MYCO</name>
<reference evidence="5 6" key="1">
    <citation type="journal article" date="2019" name="Emerg. Microbes Infect.">
        <title>Comprehensive subspecies identification of 175 nontuberculous mycobacteria species based on 7547 genomic profiles.</title>
        <authorList>
            <person name="Matsumoto Y."/>
            <person name="Kinjo T."/>
            <person name="Motooka D."/>
            <person name="Nabeya D."/>
            <person name="Jung N."/>
            <person name="Uechi K."/>
            <person name="Horii T."/>
            <person name="Iida T."/>
            <person name="Fujita J."/>
            <person name="Nakamura S."/>
        </authorList>
    </citation>
    <scope>NUCLEOTIDE SEQUENCE [LARGE SCALE GENOMIC DNA]</scope>
    <source>
        <strain evidence="5 6">JCM 14738</strain>
    </source>
</reference>
<organism evidence="5 6">
    <name type="scientific">Mycobacterium conspicuum</name>
    <dbReference type="NCBI Taxonomy" id="44010"/>
    <lineage>
        <taxon>Bacteria</taxon>
        <taxon>Bacillati</taxon>
        <taxon>Actinomycetota</taxon>
        <taxon>Actinomycetes</taxon>
        <taxon>Mycobacteriales</taxon>
        <taxon>Mycobacteriaceae</taxon>
        <taxon>Mycobacterium</taxon>
    </lineage>
</organism>
<gene>
    <name evidence="5" type="ORF">MCNS_51070</name>
</gene>
<dbReference type="GO" id="GO:0052689">
    <property type="term" value="F:carboxylic ester hydrolase activity"/>
    <property type="evidence" value="ECO:0007669"/>
    <property type="project" value="UniProtKB-KW"/>
</dbReference>
<evidence type="ECO:0000256" key="3">
    <source>
        <dbReference type="ARBA" id="ARBA00022801"/>
    </source>
</evidence>
<dbReference type="PANTHER" id="PTHR33630">
    <property type="entry name" value="CUTINASE RV1984C-RELATED-RELATED"/>
    <property type="match status" value="1"/>
</dbReference>
<proteinExistence type="inferred from homology"/>
<dbReference type="AlphaFoldDB" id="A0A1X1SW95"/>
<evidence type="ECO:0000313" key="5">
    <source>
        <dbReference type="EMBL" id="BBZ42044.1"/>
    </source>
</evidence>
<evidence type="ECO:0000256" key="1">
    <source>
        <dbReference type="ARBA" id="ARBA00007534"/>
    </source>
</evidence>
<dbReference type="STRING" id="44010.AWC00_01300"/>
<evidence type="ECO:0000256" key="2">
    <source>
        <dbReference type="ARBA" id="ARBA00022487"/>
    </source>
</evidence>
<accession>A0A1X1SW95</accession>
<dbReference type="SUPFAM" id="SSF53474">
    <property type="entry name" value="alpha/beta-Hydrolases"/>
    <property type="match status" value="1"/>
</dbReference>
<dbReference type="RefSeq" id="WP_139825489.1">
    <property type="nucleotide sequence ID" value="NZ_AP022613.1"/>
</dbReference>
<evidence type="ECO:0000313" key="6">
    <source>
        <dbReference type="Proteomes" id="UP000467385"/>
    </source>
</evidence>
<dbReference type="SMART" id="SM01110">
    <property type="entry name" value="Cutinase"/>
    <property type="match status" value="1"/>
</dbReference>
<comment type="similarity">
    <text evidence="1">Belongs to the cutinase family.</text>
</comment>
<keyword evidence="3" id="KW-0378">Hydrolase</keyword>
<keyword evidence="6" id="KW-1185">Reference proteome</keyword>
<keyword evidence="2" id="KW-0719">Serine esterase</keyword>
<sequence>MNASRIGRILGAAFAMMSALLLGPMSRPAHADPCPNVEVTFARGTGGPSGGLGRVGDAFVDSLRSQIGGRSMNVYSVNYPATFQFAQSAPIGAQDATAHVQDMAGRCPNTRQVLGGMSQGAGVIDMASTMISPEAADHVAAVALFGNPKSMLATAVSGGFPDISPLFAPKTIDMCAPDDPACSGGFNPQAHGSYAESGMTTQAATFVAARL</sequence>
<dbReference type="Pfam" id="PF01083">
    <property type="entry name" value="Cutinase"/>
    <property type="match status" value="1"/>
</dbReference>
<evidence type="ECO:0000256" key="4">
    <source>
        <dbReference type="ARBA" id="ARBA00023157"/>
    </source>
</evidence>
<dbReference type="PANTHER" id="PTHR33630:SF9">
    <property type="entry name" value="CUTINASE 4"/>
    <property type="match status" value="1"/>
</dbReference>
<dbReference type="InterPro" id="IPR000675">
    <property type="entry name" value="Cutinase/axe"/>
</dbReference>
<dbReference type="Proteomes" id="UP000467385">
    <property type="component" value="Chromosome"/>
</dbReference>
<protein>
    <submittedName>
        <fullName evidence="5">Putative cutinase</fullName>
    </submittedName>
</protein>
<dbReference type="EMBL" id="AP022613">
    <property type="protein sequence ID" value="BBZ42044.1"/>
    <property type="molecule type" value="Genomic_DNA"/>
</dbReference>
<dbReference type="Gene3D" id="3.40.50.1820">
    <property type="entry name" value="alpha/beta hydrolase"/>
    <property type="match status" value="1"/>
</dbReference>
<dbReference type="InterPro" id="IPR029058">
    <property type="entry name" value="AB_hydrolase_fold"/>
</dbReference>
<keyword evidence="4" id="KW-1015">Disulfide bond</keyword>